<feature type="domain" description="FOXP coiled-coil" evidence="6">
    <location>
        <begin position="270"/>
        <end position="337"/>
    </location>
</feature>
<feature type="compositionally biased region" description="Low complexity" evidence="5">
    <location>
        <begin position="83"/>
        <end position="95"/>
    </location>
</feature>
<dbReference type="Pfam" id="PF16159">
    <property type="entry name" value="FOXP-CC"/>
    <property type="match status" value="1"/>
</dbReference>
<accession>A0A914YKL0</accession>
<dbReference type="GO" id="GO:0005634">
    <property type="term" value="C:nucleus"/>
    <property type="evidence" value="ECO:0007669"/>
    <property type="project" value="UniProtKB-SubCell"/>
</dbReference>
<evidence type="ECO:0000256" key="3">
    <source>
        <dbReference type="ARBA" id="ARBA00023163"/>
    </source>
</evidence>
<evidence type="ECO:0000256" key="1">
    <source>
        <dbReference type="ARBA" id="ARBA00004123"/>
    </source>
</evidence>
<dbReference type="Gene3D" id="1.20.5.340">
    <property type="match status" value="1"/>
</dbReference>
<dbReference type="GO" id="GO:0000978">
    <property type="term" value="F:RNA polymerase II cis-regulatory region sequence-specific DNA binding"/>
    <property type="evidence" value="ECO:0007669"/>
    <property type="project" value="TreeGrafter"/>
</dbReference>
<dbReference type="InterPro" id="IPR032354">
    <property type="entry name" value="FOXP-CC"/>
</dbReference>
<dbReference type="Proteomes" id="UP000887577">
    <property type="component" value="Unplaced"/>
</dbReference>
<dbReference type="AlphaFoldDB" id="A0A914YKL0"/>
<evidence type="ECO:0000259" key="6">
    <source>
        <dbReference type="Pfam" id="PF16159"/>
    </source>
</evidence>
<proteinExistence type="predicted"/>
<keyword evidence="7" id="KW-1185">Reference proteome</keyword>
<keyword evidence="2" id="KW-0805">Transcription regulation</keyword>
<sequence length="426" mass="45003">MATVSKVKSPPQPFGSQKIRRTASVADLTPNKGRGLLSGSSSAFHKPIINFDNFHSSQGQPSSRQQPTVTNAVSALTPTTLIYSQSSSSTGGHHNNSNHHYHIPTTQSSSNNLVENLAAAAAAAAAAAGSGVQQQQQHQSLTSSNQLGSASTTPGLSATLENVAALASLAGHNSQQNLQIEQLLMLAIQERVAQQLVASPIDRLWQNMLSLGGAATPNTGMPSPLDLSAAIPGAQSSNTSALSSLSNLSALLTPNANTSSLNHPQSTHSLYQHGMCIWPQCNTPCNSYGSFIHHLSQAHSPERSTHQYRAQIELVDDLEHRIVKEKQLLNAMKAHMHMKLSPELSRHSVGPPTSNDVSPLVSPKPTIATTPIGYPSSSSAPTSSIPQNIIKNDNISGHSGPTNLITSTISGVNLNAVSRFYHLLKK</sequence>
<dbReference type="InterPro" id="IPR050998">
    <property type="entry name" value="FOXP"/>
</dbReference>
<name>A0A914YKL0_9BILA</name>
<evidence type="ECO:0000313" key="7">
    <source>
        <dbReference type="Proteomes" id="UP000887577"/>
    </source>
</evidence>
<evidence type="ECO:0000256" key="4">
    <source>
        <dbReference type="ARBA" id="ARBA00023242"/>
    </source>
</evidence>
<dbReference type="PANTHER" id="PTHR45796:SF4">
    <property type="entry name" value="FORKHEAD BOX P, ISOFORM C"/>
    <property type="match status" value="1"/>
</dbReference>
<comment type="subcellular location">
    <subcellularLocation>
        <location evidence="1">Nucleus</location>
    </subcellularLocation>
</comment>
<organism evidence="7 8">
    <name type="scientific">Panagrolaimus superbus</name>
    <dbReference type="NCBI Taxonomy" id="310955"/>
    <lineage>
        <taxon>Eukaryota</taxon>
        <taxon>Metazoa</taxon>
        <taxon>Ecdysozoa</taxon>
        <taxon>Nematoda</taxon>
        <taxon>Chromadorea</taxon>
        <taxon>Rhabditida</taxon>
        <taxon>Tylenchina</taxon>
        <taxon>Panagrolaimomorpha</taxon>
        <taxon>Panagrolaimoidea</taxon>
        <taxon>Panagrolaimidae</taxon>
        <taxon>Panagrolaimus</taxon>
    </lineage>
</organism>
<evidence type="ECO:0000313" key="8">
    <source>
        <dbReference type="WBParaSite" id="PSU_v2.g19415.t1"/>
    </source>
</evidence>
<feature type="region of interest" description="Disordered" evidence="5">
    <location>
        <begin position="83"/>
        <end position="107"/>
    </location>
</feature>
<evidence type="ECO:0000256" key="5">
    <source>
        <dbReference type="SAM" id="MobiDB-lite"/>
    </source>
</evidence>
<keyword evidence="4" id="KW-0539">Nucleus</keyword>
<protein>
    <submittedName>
        <fullName evidence="8">FOXP coiled-coil domain-containing protein</fullName>
    </submittedName>
</protein>
<dbReference type="GO" id="GO:0000981">
    <property type="term" value="F:DNA-binding transcription factor activity, RNA polymerase II-specific"/>
    <property type="evidence" value="ECO:0007669"/>
    <property type="project" value="TreeGrafter"/>
</dbReference>
<dbReference type="WBParaSite" id="PSU_v2.g19415.t1">
    <property type="protein sequence ID" value="PSU_v2.g19415.t1"/>
    <property type="gene ID" value="PSU_v2.g19415"/>
</dbReference>
<keyword evidence="3" id="KW-0804">Transcription</keyword>
<dbReference type="PANTHER" id="PTHR45796">
    <property type="entry name" value="FORKHEAD BOX P, ISOFORM C"/>
    <property type="match status" value="1"/>
</dbReference>
<reference evidence="8" key="1">
    <citation type="submission" date="2022-11" db="UniProtKB">
        <authorList>
            <consortium name="WormBaseParasite"/>
        </authorList>
    </citation>
    <scope>IDENTIFICATION</scope>
</reference>
<evidence type="ECO:0000256" key="2">
    <source>
        <dbReference type="ARBA" id="ARBA00023015"/>
    </source>
</evidence>